<proteinExistence type="predicted"/>
<evidence type="ECO:0000313" key="3">
    <source>
        <dbReference type="Proteomes" id="UP000325081"/>
    </source>
</evidence>
<feature type="region of interest" description="Disordered" evidence="1">
    <location>
        <begin position="35"/>
        <end position="93"/>
    </location>
</feature>
<name>A0A5A7QB10_STRAF</name>
<gene>
    <name evidence="2" type="ORF">STAS_18308</name>
</gene>
<evidence type="ECO:0000313" key="2">
    <source>
        <dbReference type="EMBL" id="GER41577.1"/>
    </source>
</evidence>
<comment type="caution">
    <text evidence="2">The sequence shown here is derived from an EMBL/GenBank/DDBJ whole genome shotgun (WGS) entry which is preliminary data.</text>
</comment>
<reference evidence="3" key="1">
    <citation type="journal article" date="2019" name="Curr. Biol.">
        <title>Genome Sequence of Striga asiatica Provides Insight into the Evolution of Plant Parasitism.</title>
        <authorList>
            <person name="Yoshida S."/>
            <person name="Kim S."/>
            <person name="Wafula E.K."/>
            <person name="Tanskanen J."/>
            <person name="Kim Y.M."/>
            <person name="Honaas L."/>
            <person name="Yang Z."/>
            <person name="Spallek T."/>
            <person name="Conn C.E."/>
            <person name="Ichihashi Y."/>
            <person name="Cheong K."/>
            <person name="Cui S."/>
            <person name="Der J.P."/>
            <person name="Gundlach H."/>
            <person name="Jiao Y."/>
            <person name="Hori C."/>
            <person name="Ishida J.K."/>
            <person name="Kasahara H."/>
            <person name="Kiba T."/>
            <person name="Kim M.S."/>
            <person name="Koo N."/>
            <person name="Laohavisit A."/>
            <person name="Lee Y.H."/>
            <person name="Lumba S."/>
            <person name="McCourt P."/>
            <person name="Mortimer J.C."/>
            <person name="Mutuku J.M."/>
            <person name="Nomura T."/>
            <person name="Sasaki-Sekimoto Y."/>
            <person name="Seto Y."/>
            <person name="Wang Y."/>
            <person name="Wakatake T."/>
            <person name="Sakakibara H."/>
            <person name="Demura T."/>
            <person name="Yamaguchi S."/>
            <person name="Yoneyama K."/>
            <person name="Manabe R.I."/>
            <person name="Nelson D.C."/>
            <person name="Schulman A.H."/>
            <person name="Timko M.P."/>
            <person name="dePamphilis C.W."/>
            <person name="Choi D."/>
            <person name="Shirasu K."/>
        </authorList>
    </citation>
    <scope>NUCLEOTIDE SEQUENCE [LARGE SCALE GENOMIC DNA]</scope>
    <source>
        <strain evidence="3">cv. UVA1</strain>
    </source>
</reference>
<dbReference type="OrthoDB" id="10590670at2759"/>
<protein>
    <submittedName>
        <fullName evidence="2">DNAse I-like superfamily protein</fullName>
    </submittedName>
</protein>
<organism evidence="2 3">
    <name type="scientific">Striga asiatica</name>
    <name type="common">Asiatic witchweed</name>
    <name type="synonym">Buchnera asiatica</name>
    <dbReference type="NCBI Taxonomy" id="4170"/>
    <lineage>
        <taxon>Eukaryota</taxon>
        <taxon>Viridiplantae</taxon>
        <taxon>Streptophyta</taxon>
        <taxon>Embryophyta</taxon>
        <taxon>Tracheophyta</taxon>
        <taxon>Spermatophyta</taxon>
        <taxon>Magnoliopsida</taxon>
        <taxon>eudicotyledons</taxon>
        <taxon>Gunneridae</taxon>
        <taxon>Pentapetalae</taxon>
        <taxon>asterids</taxon>
        <taxon>lamiids</taxon>
        <taxon>Lamiales</taxon>
        <taxon>Orobanchaceae</taxon>
        <taxon>Buchnereae</taxon>
        <taxon>Striga</taxon>
    </lineage>
</organism>
<keyword evidence="3" id="KW-1185">Reference proteome</keyword>
<dbReference type="Proteomes" id="UP000325081">
    <property type="component" value="Unassembled WGS sequence"/>
</dbReference>
<dbReference type="AlphaFoldDB" id="A0A5A7QB10"/>
<accession>A0A5A7QB10</accession>
<evidence type="ECO:0000256" key="1">
    <source>
        <dbReference type="SAM" id="MobiDB-lite"/>
    </source>
</evidence>
<sequence length="193" mass="21456">MRGGRGRPLACMAKTAAMKAPRVFLLAYSDMMSPPMPNPSQNRKKHSVAMTDLGLSPNERPDATDARTMSMRTRLRPSRSPSHPKNSWPARVPQKATPLTADWTFGGKTAEELSDERDAEEVVGIGEEAHAGYDDGREVVPLGLGHVERVKDLELFLAHDIDILRLTLQSIWLKMLRENLVIRSCALDLIVCE</sequence>
<dbReference type="EMBL" id="BKCP01006161">
    <property type="protein sequence ID" value="GER41577.1"/>
    <property type="molecule type" value="Genomic_DNA"/>
</dbReference>